<protein>
    <submittedName>
        <fullName evidence="2">DUF4181 domain-containing protein</fullName>
    </submittedName>
</protein>
<evidence type="ECO:0000256" key="1">
    <source>
        <dbReference type="SAM" id="Phobius"/>
    </source>
</evidence>
<feature type="transmembrane region" description="Helical" evidence="1">
    <location>
        <begin position="112"/>
        <end position="132"/>
    </location>
</feature>
<gene>
    <name evidence="2" type="ORF">CEQ21_02110</name>
</gene>
<dbReference type="Proteomes" id="UP000319837">
    <property type="component" value="Unassembled WGS sequence"/>
</dbReference>
<dbReference type="Pfam" id="PF13789">
    <property type="entry name" value="DUF4181"/>
    <property type="match status" value="1"/>
</dbReference>
<evidence type="ECO:0000313" key="2">
    <source>
        <dbReference type="EMBL" id="TRZ39764.1"/>
    </source>
</evidence>
<keyword evidence="1" id="KW-0472">Membrane</keyword>
<name>A0A553SRZ8_NIACI</name>
<sequence>MFGLSLSFGLRLLVLLVIVFVLMFLFNYLMSKTLKVQRKKIFSDNHINEKHKKIDWTLRIITFISMLLVFPFSIDETKSYWFLQPWIILSLFLIVSEIVRAVMERKYAENPVAYKLTLSQLIFVIILFFTLFKTDFWGLF</sequence>
<evidence type="ECO:0000313" key="3">
    <source>
        <dbReference type="Proteomes" id="UP000319837"/>
    </source>
</evidence>
<proteinExistence type="predicted"/>
<feature type="transmembrane region" description="Helical" evidence="1">
    <location>
        <begin position="12"/>
        <end position="30"/>
    </location>
</feature>
<feature type="transmembrane region" description="Helical" evidence="1">
    <location>
        <begin position="56"/>
        <end position="74"/>
    </location>
</feature>
<dbReference type="InterPro" id="IPR025441">
    <property type="entry name" value="DUF4181"/>
</dbReference>
<dbReference type="RefSeq" id="WP_185763191.1">
    <property type="nucleotide sequence ID" value="NZ_RIBP01000001.1"/>
</dbReference>
<feature type="transmembrane region" description="Helical" evidence="1">
    <location>
        <begin position="80"/>
        <end position="100"/>
    </location>
</feature>
<accession>A0A553SRZ8</accession>
<keyword evidence="1" id="KW-1133">Transmembrane helix</keyword>
<keyword evidence="1" id="KW-0812">Transmembrane</keyword>
<dbReference type="AlphaFoldDB" id="A0A553SRZ8"/>
<reference evidence="3" key="1">
    <citation type="submission" date="2018-10" db="EMBL/GenBank/DDBJ databases">
        <title>FDA dAtabase for Regulatory Grade micrObial Sequences (FDA-ARGOS): Supporting development and validation of Infectious Disease Dx tests.</title>
        <authorList>
            <person name="Minogue T."/>
            <person name="Wolcott M."/>
            <person name="Wasieloski L."/>
            <person name="Aguilar W."/>
            <person name="Moore D."/>
            <person name="Tallon L."/>
            <person name="Sadzewicz L."/>
            <person name="Sengamalay N."/>
            <person name="Ott S."/>
            <person name="Godinez A."/>
            <person name="Nagaraj S."/>
            <person name="Vavikolanu K."/>
            <person name="Vyas G."/>
            <person name="Nadendla S."/>
            <person name="George J."/>
            <person name="Sichtig H."/>
        </authorList>
    </citation>
    <scope>NUCLEOTIDE SEQUENCE [LARGE SCALE GENOMIC DNA]</scope>
    <source>
        <strain evidence="3">FDAARGOS_343</strain>
    </source>
</reference>
<organism evidence="2 3">
    <name type="scientific">Niallia circulans</name>
    <name type="common">Bacillus circulans</name>
    <dbReference type="NCBI Taxonomy" id="1397"/>
    <lineage>
        <taxon>Bacteria</taxon>
        <taxon>Bacillati</taxon>
        <taxon>Bacillota</taxon>
        <taxon>Bacilli</taxon>
        <taxon>Bacillales</taxon>
        <taxon>Bacillaceae</taxon>
        <taxon>Niallia</taxon>
    </lineage>
</organism>
<comment type="caution">
    <text evidence="2">The sequence shown here is derived from an EMBL/GenBank/DDBJ whole genome shotgun (WGS) entry which is preliminary data.</text>
</comment>
<dbReference type="EMBL" id="RIBP01000001">
    <property type="protein sequence ID" value="TRZ39764.1"/>
    <property type="molecule type" value="Genomic_DNA"/>
</dbReference>